<evidence type="ECO:0000256" key="6">
    <source>
        <dbReference type="ARBA" id="ARBA00022670"/>
    </source>
</evidence>
<comment type="similarity">
    <text evidence="3">In the N-terminal section; belongs to the glycosyltransferase 51 family.</text>
</comment>
<accession>A0A383RD08</accession>
<dbReference type="InterPro" id="IPR036950">
    <property type="entry name" value="PBP_transglycosylase"/>
</dbReference>
<keyword evidence="11" id="KW-0573">Peptidoglycan synthesis</keyword>
<evidence type="ECO:0000256" key="1">
    <source>
        <dbReference type="ARBA" id="ARBA00004236"/>
    </source>
</evidence>
<keyword evidence="14" id="KW-0961">Cell wall biogenesis/degradation</keyword>
<evidence type="ECO:0000256" key="10">
    <source>
        <dbReference type="ARBA" id="ARBA00022960"/>
    </source>
</evidence>
<protein>
    <submittedName>
        <fullName evidence="20">Penicillin-binding protein</fullName>
    </submittedName>
</protein>
<dbReference type="InterPro" id="IPR001460">
    <property type="entry name" value="PCN-bd_Tpept"/>
</dbReference>
<evidence type="ECO:0000256" key="5">
    <source>
        <dbReference type="ARBA" id="ARBA00022645"/>
    </source>
</evidence>
<evidence type="ECO:0000256" key="9">
    <source>
        <dbReference type="ARBA" id="ARBA00022801"/>
    </source>
</evidence>
<dbReference type="GO" id="GO:0009002">
    <property type="term" value="F:serine-type D-Ala-D-Ala carboxypeptidase activity"/>
    <property type="evidence" value="ECO:0007669"/>
    <property type="project" value="UniProtKB-EC"/>
</dbReference>
<dbReference type="SUPFAM" id="SSF53955">
    <property type="entry name" value="Lysozyme-like"/>
    <property type="match status" value="1"/>
</dbReference>
<feature type="compositionally biased region" description="Pro residues" evidence="17">
    <location>
        <begin position="787"/>
        <end position="796"/>
    </location>
</feature>
<dbReference type="InterPro" id="IPR036116">
    <property type="entry name" value="FN3_sf"/>
</dbReference>
<keyword evidence="7" id="KW-0328">Glycosyltransferase</keyword>
<dbReference type="InterPro" id="IPR023346">
    <property type="entry name" value="Lysozyme-like_dom_sf"/>
</dbReference>
<dbReference type="SUPFAM" id="SSF49265">
    <property type="entry name" value="Fibronectin type III"/>
    <property type="match status" value="1"/>
</dbReference>
<dbReference type="Pfam" id="PF00905">
    <property type="entry name" value="Transpeptidase"/>
    <property type="match status" value="1"/>
</dbReference>
<keyword evidence="10" id="KW-0133">Cell shape</keyword>
<dbReference type="Gene3D" id="1.10.3810.10">
    <property type="entry name" value="Biosynthetic peptidoglycan transglycosylase-like"/>
    <property type="match status" value="1"/>
</dbReference>
<dbReference type="PANTHER" id="PTHR32282">
    <property type="entry name" value="BINDING PROTEIN TRANSPEPTIDASE, PUTATIVE-RELATED"/>
    <property type="match status" value="1"/>
</dbReference>
<evidence type="ECO:0000256" key="3">
    <source>
        <dbReference type="ARBA" id="ARBA00007739"/>
    </source>
</evidence>
<dbReference type="InterPro" id="IPR013783">
    <property type="entry name" value="Ig-like_fold"/>
</dbReference>
<evidence type="ECO:0000313" key="21">
    <source>
        <dbReference type="Proteomes" id="UP000304148"/>
    </source>
</evidence>
<comment type="catalytic activity">
    <reaction evidence="15">
        <text>Preferential cleavage: (Ac)2-L-Lys-D-Ala-|-D-Ala. Also transpeptidation of peptidyl-alanyl moieties that are N-acyl substituents of D-alanine.</text>
        <dbReference type="EC" id="3.4.16.4"/>
    </reaction>
</comment>
<evidence type="ECO:0000256" key="8">
    <source>
        <dbReference type="ARBA" id="ARBA00022679"/>
    </source>
</evidence>
<feature type="compositionally biased region" description="Low complexity" evidence="17">
    <location>
        <begin position="820"/>
        <end position="849"/>
    </location>
</feature>
<keyword evidence="18" id="KW-0812">Transmembrane</keyword>
<evidence type="ECO:0000256" key="16">
    <source>
        <dbReference type="ARBA" id="ARBA00049902"/>
    </source>
</evidence>
<keyword evidence="18" id="KW-1133">Transmembrane helix</keyword>
<evidence type="ECO:0000256" key="2">
    <source>
        <dbReference type="ARBA" id="ARBA00007090"/>
    </source>
</evidence>
<keyword evidence="9" id="KW-0378">Hydrolase</keyword>
<comment type="catalytic activity">
    <reaction evidence="16">
        <text>[GlcNAc-(1-&gt;4)-Mur2Ac(oyl-L-Ala-gamma-D-Glu-L-Lys-D-Ala-D-Ala)](n)-di-trans,octa-cis-undecaprenyl diphosphate + beta-D-GlcNAc-(1-&gt;4)-Mur2Ac(oyl-L-Ala-gamma-D-Glu-L-Lys-D-Ala-D-Ala)-di-trans,octa-cis-undecaprenyl diphosphate = [GlcNAc-(1-&gt;4)-Mur2Ac(oyl-L-Ala-gamma-D-Glu-L-Lys-D-Ala-D-Ala)](n+1)-di-trans,octa-cis-undecaprenyl diphosphate + di-trans,octa-cis-undecaprenyl diphosphate + H(+)</text>
        <dbReference type="Rhea" id="RHEA:23708"/>
        <dbReference type="Rhea" id="RHEA-COMP:9602"/>
        <dbReference type="Rhea" id="RHEA-COMP:9603"/>
        <dbReference type="ChEBI" id="CHEBI:15378"/>
        <dbReference type="ChEBI" id="CHEBI:58405"/>
        <dbReference type="ChEBI" id="CHEBI:60033"/>
        <dbReference type="ChEBI" id="CHEBI:78435"/>
        <dbReference type="EC" id="2.4.99.28"/>
    </reaction>
</comment>
<feature type="compositionally biased region" description="Basic and acidic residues" evidence="17">
    <location>
        <begin position="656"/>
        <end position="669"/>
    </location>
</feature>
<reference evidence="21" key="1">
    <citation type="submission" date="2018-08" db="EMBL/GenBank/DDBJ databases">
        <authorList>
            <person name="Chevrot R."/>
        </authorList>
    </citation>
    <scope>NUCLEOTIDE SEQUENCE [LARGE SCALE GENOMIC DNA]</scope>
</reference>
<dbReference type="GO" id="GO:0005886">
    <property type="term" value="C:plasma membrane"/>
    <property type="evidence" value="ECO:0007669"/>
    <property type="project" value="UniProtKB-SubCell"/>
</dbReference>
<evidence type="ECO:0000256" key="14">
    <source>
        <dbReference type="ARBA" id="ARBA00023316"/>
    </source>
</evidence>
<keyword evidence="6" id="KW-0645">Protease</keyword>
<dbReference type="EMBL" id="LS992241">
    <property type="protein sequence ID" value="SYX84462.1"/>
    <property type="molecule type" value="Genomic_DNA"/>
</dbReference>
<evidence type="ECO:0000256" key="18">
    <source>
        <dbReference type="SAM" id="Phobius"/>
    </source>
</evidence>
<keyword evidence="4" id="KW-1003">Cell membrane</keyword>
<feature type="compositionally biased region" description="Basic and acidic residues" evidence="17">
    <location>
        <begin position="1"/>
        <end position="11"/>
    </location>
</feature>
<name>A0A383RD08_PAEAL</name>
<dbReference type="GO" id="GO:0008658">
    <property type="term" value="F:penicillin binding"/>
    <property type="evidence" value="ECO:0007669"/>
    <property type="project" value="InterPro"/>
</dbReference>
<evidence type="ECO:0000256" key="7">
    <source>
        <dbReference type="ARBA" id="ARBA00022676"/>
    </source>
</evidence>
<feature type="domain" description="Fibronectin type-III" evidence="19">
    <location>
        <begin position="670"/>
        <end position="760"/>
    </location>
</feature>
<dbReference type="PANTHER" id="PTHR32282:SF11">
    <property type="entry name" value="PENICILLIN-BINDING PROTEIN 1B"/>
    <property type="match status" value="1"/>
</dbReference>
<dbReference type="SMART" id="SM00060">
    <property type="entry name" value="FN3"/>
    <property type="match status" value="1"/>
</dbReference>
<keyword evidence="8" id="KW-0808">Transferase</keyword>
<dbReference type="CDD" id="cd00063">
    <property type="entry name" value="FN3"/>
    <property type="match status" value="1"/>
</dbReference>
<proteinExistence type="inferred from homology"/>
<dbReference type="Gene3D" id="2.60.40.10">
    <property type="entry name" value="Immunoglobulins"/>
    <property type="match status" value="1"/>
</dbReference>
<dbReference type="PROSITE" id="PS50853">
    <property type="entry name" value="FN3"/>
    <property type="match status" value="1"/>
</dbReference>
<evidence type="ECO:0000256" key="15">
    <source>
        <dbReference type="ARBA" id="ARBA00034000"/>
    </source>
</evidence>
<feature type="transmembrane region" description="Helical" evidence="18">
    <location>
        <begin position="36"/>
        <end position="60"/>
    </location>
</feature>
<sequence>MQMTREKESTQRTRTPAHGNPKHKAKKKKKWTWKKTFWLMFFTTAFAVFCAVGGYLFVLLNGERLMREYKDADMFKLAEVSTVYDVNGTELAKLGKGIEHREIAEPRDIPEFVSNAFIATEDRRFKEHSGVDLWSIGRAMVKDVVSRSLAEGGSTITQQLAKNMFLTSDKTFFRKATEVSIALSLENHFTKDEIITMYLNRIFFGKGAYGLKAAAKVYFNKDDLNDLKLWEVATLAAIPKAPSRYNPLSSPERSKERRAVVLQLMYEQGYITAEEAKSAAAVEYDPKMSGHAAKSEDKQNEAYNAFIDYMVEEATEKTGLTEDELYRGGYHIYTTMDANAQRIMFDAFNNDDMFEQSPDDTKMQGAMVITDHSNGSIIAMVGGRDYARKGLNRATVKRQPGSSFKPIVSYAPALETGKYFPWSRLNNEKQCFGKYCPTNLGGYTTSVEMTEAVRRSINIPAVWTLNEIGMKKGFEFAKSLGFPLTNDDYNLSIALGGMTYGVTPINMSEAYNAFANGGNYYDSYAIAKITDRKNNDYYVYHVPKGKKVMSEKTAYYMTEMMREVVTNGTGKNAQISGRTVAGKTGTTQYSVPGYSGKGDRDAWFVGYTPEWTAAVWMGYDKTDKNHLVHESSRRASKMFSEVMGKALQSKKSGSFKKPDKVEQKPEELRAPSGLSASYSENTKSVALSWNSVSGDNISYHVYRKSSKDNTFTQLLKGLKGNSAEDVGVFPGETYTYYVIAVNASEESGRSNQSSVTIKEETPETPIEPPVVDPPVVDPPTTEEPTNPEEPTPPTVPENPDSNNNQPETGDNGTGNGDGDSTGTSSGDGSSGSTDTSGSNATNGTSGMNSFGTKGSDRIINSGGQKDKDNSSKDKSAGNGAEDSSVEIQSVTGKIINHKQNKNSNKAA</sequence>
<dbReference type="InterPro" id="IPR001264">
    <property type="entry name" value="Glyco_trans_51"/>
</dbReference>
<dbReference type="GO" id="GO:0030288">
    <property type="term" value="C:outer membrane-bounded periplasmic space"/>
    <property type="evidence" value="ECO:0007669"/>
    <property type="project" value="TreeGrafter"/>
</dbReference>
<dbReference type="GO" id="GO:0008955">
    <property type="term" value="F:peptidoglycan glycosyltransferase activity"/>
    <property type="evidence" value="ECO:0007669"/>
    <property type="project" value="UniProtKB-EC"/>
</dbReference>
<comment type="similarity">
    <text evidence="2">In the C-terminal section; belongs to the transpeptidase family.</text>
</comment>
<keyword evidence="5" id="KW-0121">Carboxypeptidase</keyword>
<keyword evidence="13" id="KW-0511">Multifunctional enzyme</keyword>
<organism evidence="20 21">
    <name type="scientific">Paenibacillus alvei</name>
    <name type="common">Bacillus alvei</name>
    <dbReference type="NCBI Taxonomy" id="44250"/>
    <lineage>
        <taxon>Bacteria</taxon>
        <taxon>Bacillati</taxon>
        <taxon>Bacillota</taxon>
        <taxon>Bacilli</taxon>
        <taxon>Bacillales</taxon>
        <taxon>Paenibacillaceae</taxon>
        <taxon>Paenibacillus</taxon>
    </lineage>
</organism>
<gene>
    <name evidence="20" type="ORF">PBLR_12884</name>
</gene>
<evidence type="ECO:0000256" key="13">
    <source>
        <dbReference type="ARBA" id="ARBA00023268"/>
    </source>
</evidence>
<dbReference type="Proteomes" id="UP000304148">
    <property type="component" value="Chromosome"/>
</dbReference>
<feature type="compositionally biased region" description="Pro residues" evidence="17">
    <location>
        <begin position="765"/>
        <end position="777"/>
    </location>
</feature>
<evidence type="ECO:0000256" key="4">
    <source>
        <dbReference type="ARBA" id="ARBA00022475"/>
    </source>
</evidence>
<dbReference type="InterPro" id="IPR003961">
    <property type="entry name" value="FN3_dom"/>
</dbReference>
<dbReference type="AlphaFoldDB" id="A0A383RD08"/>
<dbReference type="InterPro" id="IPR012338">
    <property type="entry name" value="Beta-lactam/transpept-like"/>
</dbReference>
<dbReference type="NCBIfam" id="TIGR02074">
    <property type="entry name" value="PBP_1a_fam"/>
    <property type="match status" value="1"/>
</dbReference>
<feature type="compositionally biased region" description="Basic and acidic residues" evidence="17">
    <location>
        <begin position="864"/>
        <end position="875"/>
    </location>
</feature>
<dbReference type="Pfam" id="PF00912">
    <property type="entry name" value="Transgly"/>
    <property type="match status" value="1"/>
</dbReference>
<feature type="region of interest" description="Disordered" evidence="17">
    <location>
        <begin position="1"/>
        <end position="28"/>
    </location>
</feature>
<dbReference type="InterPro" id="IPR050396">
    <property type="entry name" value="Glycosyltr_51/Transpeptidase"/>
</dbReference>
<evidence type="ECO:0000256" key="12">
    <source>
        <dbReference type="ARBA" id="ARBA00023136"/>
    </source>
</evidence>
<feature type="region of interest" description="Disordered" evidence="17">
    <location>
        <begin position="649"/>
        <end position="675"/>
    </location>
</feature>
<dbReference type="SUPFAM" id="SSF56601">
    <property type="entry name" value="beta-lactamase/transpeptidase-like"/>
    <property type="match status" value="1"/>
</dbReference>
<feature type="region of interest" description="Disordered" evidence="17">
    <location>
        <begin position="745"/>
        <end position="907"/>
    </location>
</feature>
<keyword evidence="12 18" id="KW-0472">Membrane</keyword>
<dbReference type="GO" id="GO:0008360">
    <property type="term" value="P:regulation of cell shape"/>
    <property type="evidence" value="ECO:0007669"/>
    <property type="project" value="UniProtKB-KW"/>
</dbReference>
<dbReference type="GO" id="GO:0009252">
    <property type="term" value="P:peptidoglycan biosynthetic process"/>
    <property type="evidence" value="ECO:0007669"/>
    <property type="project" value="UniProtKB-KW"/>
</dbReference>
<comment type="subcellular location">
    <subcellularLocation>
        <location evidence="1">Cell membrane</location>
    </subcellularLocation>
</comment>
<evidence type="ECO:0000313" key="20">
    <source>
        <dbReference type="EMBL" id="SYX84462.1"/>
    </source>
</evidence>
<evidence type="ECO:0000256" key="17">
    <source>
        <dbReference type="SAM" id="MobiDB-lite"/>
    </source>
</evidence>
<dbReference type="Gene3D" id="3.40.710.10">
    <property type="entry name" value="DD-peptidase/beta-lactamase superfamily"/>
    <property type="match status" value="1"/>
</dbReference>
<dbReference type="GO" id="GO:0006508">
    <property type="term" value="P:proteolysis"/>
    <property type="evidence" value="ECO:0007669"/>
    <property type="project" value="UniProtKB-KW"/>
</dbReference>
<dbReference type="FunFam" id="1.10.3810.10:FF:000001">
    <property type="entry name" value="Penicillin-binding protein 1A"/>
    <property type="match status" value="1"/>
</dbReference>
<evidence type="ECO:0000259" key="19">
    <source>
        <dbReference type="PROSITE" id="PS50853"/>
    </source>
</evidence>
<dbReference type="GO" id="GO:0071555">
    <property type="term" value="P:cell wall organization"/>
    <property type="evidence" value="ECO:0007669"/>
    <property type="project" value="UniProtKB-KW"/>
</dbReference>
<evidence type="ECO:0000256" key="11">
    <source>
        <dbReference type="ARBA" id="ARBA00022984"/>
    </source>
</evidence>